<comment type="caution">
    <text evidence="1">The sequence shown here is derived from an EMBL/GenBank/DDBJ whole genome shotgun (WGS) entry which is preliminary data.</text>
</comment>
<name>A0A699XS48_TANCI</name>
<evidence type="ECO:0000313" key="1">
    <source>
        <dbReference type="EMBL" id="GFD59751.1"/>
    </source>
</evidence>
<reference evidence="1" key="1">
    <citation type="journal article" date="2019" name="Sci. Rep.">
        <title>Draft genome of Tanacetum cinerariifolium, the natural source of mosquito coil.</title>
        <authorList>
            <person name="Yamashiro T."/>
            <person name="Shiraishi A."/>
            <person name="Satake H."/>
            <person name="Nakayama K."/>
        </authorList>
    </citation>
    <scope>NUCLEOTIDE SEQUENCE</scope>
</reference>
<feature type="non-terminal residue" evidence="1">
    <location>
        <position position="1"/>
    </location>
</feature>
<feature type="non-terminal residue" evidence="1">
    <location>
        <position position="67"/>
    </location>
</feature>
<protein>
    <submittedName>
        <fullName evidence="1">Uncharacterized protein</fullName>
    </submittedName>
</protein>
<proteinExistence type="predicted"/>
<dbReference type="AlphaFoldDB" id="A0A699XS48"/>
<dbReference type="EMBL" id="BKCJ011868894">
    <property type="protein sequence ID" value="GFD59751.1"/>
    <property type="molecule type" value="Genomic_DNA"/>
</dbReference>
<accession>A0A699XS48</accession>
<sequence length="67" mass="6524">EAAAEAEFADRGPGAVCMGVLHGVASVHTCLGGGVCSLTLLLGSGVCGLTDPKVSGECVFSSVPEGF</sequence>
<organism evidence="1">
    <name type="scientific">Tanacetum cinerariifolium</name>
    <name type="common">Dalmatian daisy</name>
    <name type="synonym">Chrysanthemum cinerariifolium</name>
    <dbReference type="NCBI Taxonomy" id="118510"/>
    <lineage>
        <taxon>Eukaryota</taxon>
        <taxon>Viridiplantae</taxon>
        <taxon>Streptophyta</taxon>
        <taxon>Embryophyta</taxon>
        <taxon>Tracheophyta</taxon>
        <taxon>Spermatophyta</taxon>
        <taxon>Magnoliopsida</taxon>
        <taxon>eudicotyledons</taxon>
        <taxon>Gunneridae</taxon>
        <taxon>Pentapetalae</taxon>
        <taxon>asterids</taxon>
        <taxon>campanulids</taxon>
        <taxon>Asterales</taxon>
        <taxon>Asteraceae</taxon>
        <taxon>Asteroideae</taxon>
        <taxon>Anthemideae</taxon>
        <taxon>Anthemidinae</taxon>
        <taxon>Tanacetum</taxon>
    </lineage>
</organism>
<gene>
    <name evidence="1" type="ORF">Tci_931720</name>
</gene>